<comment type="caution">
    <text evidence="1">The sequence shown here is derived from an EMBL/GenBank/DDBJ whole genome shotgun (WGS) entry which is preliminary data.</text>
</comment>
<protein>
    <submittedName>
        <fullName evidence="1">Uncharacterized protein</fullName>
    </submittedName>
</protein>
<name>A0AAD9M5I1_9PEZI</name>
<evidence type="ECO:0000313" key="2">
    <source>
        <dbReference type="Proteomes" id="UP001232148"/>
    </source>
</evidence>
<evidence type="ECO:0000313" key="1">
    <source>
        <dbReference type="EMBL" id="KAK2034109.1"/>
    </source>
</evidence>
<proteinExistence type="predicted"/>
<reference evidence="1" key="1">
    <citation type="submission" date="2021-06" db="EMBL/GenBank/DDBJ databases">
        <title>Comparative genomics, transcriptomics and evolutionary studies reveal genomic signatures of adaptation to plant cell wall in hemibiotrophic fungi.</title>
        <authorList>
            <consortium name="DOE Joint Genome Institute"/>
            <person name="Baroncelli R."/>
            <person name="Diaz J.F."/>
            <person name="Benocci T."/>
            <person name="Peng M."/>
            <person name="Battaglia E."/>
            <person name="Haridas S."/>
            <person name="Andreopoulos W."/>
            <person name="Labutti K."/>
            <person name="Pangilinan J."/>
            <person name="Floch G.L."/>
            <person name="Makela M.R."/>
            <person name="Henrissat B."/>
            <person name="Grigoriev I.V."/>
            <person name="Crouch J.A."/>
            <person name="De Vries R.P."/>
            <person name="Sukno S.A."/>
            <person name="Thon M.R."/>
        </authorList>
    </citation>
    <scope>NUCLEOTIDE SEQUENCE</scope>
    <source>
        <strain evidence="1">MAFF235873</strain>
    </source>
</reference>
<gene>
    <name evidence="1" type="ORF">LX32DRAFT_441204</name>
</gene>
<organism evidence="1 2">
    <name type="scientific">Colletotrichum zoysiae</name>
    <dbReference type="NCBI Taxonomy" id="1216348"/>
    <lineage>
        <taxon>Eukaryota</taxon>
        <taxon>Fungi</taxon>
        <taxon>Dikarya</taxon>
        <taxon>Ascomycota</taxon>
        <taxon>Pezizomycotina</taxon>
        <taxon>Sordariomycetes</taxon>
        <taxon>Hypocreomycetidae</taxon>
        <taxon>Glomerellales</taxon>
        <taxon>Glomerellaceae</taxon>
        <taxon>Colletotrichum</taxon>
        <taxon>Colletotrichum graminicola species complex</taxon>
    </lineage>
</organism>
<accession>A0AAD9M5I1</accession>
<dbReference type="Proteomes" id="UP001232148">
    <property type="component" value="Unassembled WGS sequence"/>
</dbReference>
<sequence length="156" mass="17400">MGGGRLGIPDRFCFPLNEGVYKHPSMAKLQQSFGCHPCHTDVKVPRCSPIRPVFTPRPRQTPRRGPNPHVSAALELGQLFPLSDQCKLYYASLALGDTSPPSASQASFSFLLLVLNGFTGPWPVTHRGRERGEKCTLRCPFTWYLFRGCWLVSPDL</sequence>
<dbReference type="AlphaFoldDB" id="A0AAD9M5I1"/>
<dbReference type="EMBL" id="MU842816">
    <property type="protein sequence ID" value="KAK2034109.1"/>
    <property type="molecule type" value="Genomic_DNA"/>
</dbReference>
<keyword evidence="2" id="KW-1185">Reference proteome</keyword>